<dbReference type="PRINTS" id="PR01798">
    <property type="entry name" value="SCOASYNTHASE"/>
</dbReference>
<comment type="function">
    <text evidence="6">Succinyl-CoA synthetase functions in the citric acid cycle (TCA), coupling the hydrolysis of succinyl-CoA to the synthesis of ATP and thus represents the only step of substrate-level phosphorylation in the TCA. The alpha subunit of the enzyme binds the substrates coenzyme A and phosphate, while succinate binding and nucleotide specificity is provided by the beta subunit.</text>
</comment>
<dbReference type="NCBIfam" id="NF004230">
    <property type="entry name" value="PRK05678.1"/>
    <property type="match status" value="1"/>
</dbReference>
<dbReference type="Gene3D" id="3.40.50.261">
    <property type="entry name" value="Succinyl-CoA synthetase domains"/>
    <property type="match status" value="2"/>
</dbReference>
<dbReference type="EC" id="6.2.1.5" evidence="6"/>
<comment type="subunit">
    <text evidence="6">Heterodimer of an alpha and a beta subunit.</text>
</comment>
<evidence type="ECO:0000256" key="7">
    <source>
        <dbReference type="RuleBase" id="RU000677"/>
    </source>
</evidence>
<dbReference type="Pfam" id="PF00549">
    <property type="entry name" value="Ligase_CoA"/>
    <property type="match status" value="2"/>
</dbReference>
<dbReference type="SUPFAM" id="SSF51735">
    <property type="entry name" value="NAD(P)-binding Rossmann-fold domains"/>
    <property type="match status" value="1"/>
</dbReference>
<comment type="pathway">
    <text evidence="1 6">Carbohydrate metabolism; tricarboxylic acid cycle; succinate from succinyl-CoA (ligase route): step 1/1.</text>
</comment>
<evidence type="ECO:0000256" key="6">
    <source>
        <dbReference type="HAMAP-Rule" id="MF_03222"/>
    </source>
</evidence>
<dbReference type="FunCoup" id="A0A2P5D4R9">
    <property type="interactions" value="2796"/>
</dbReference>
<reference evidence="10" key="1">
    <citation type="submission" date="2016-06" db="EMBL/GenBank/DDBJ databases">
        <title>Parallel loss of symbiosis genes in relatives of nitrogen-fixing non-legume Parasponia.</title>
        <authorList>
            <person name="Van Velzen R."/>
            <person name="Holmer R."/>
            <person name="Bu F."/>
            <person name="Rutten L."/>
            <person name="Van Zeijl A."/>
            <person name="Liu W."/>
            <person name="Santuari L."/>
            <person name="Cao Q."/>
            <person name="Sharma T."/>
            <person name="Shen D."/>
            <person name="Roswanjaya Y."/>
            <person name="Wardhani T."/>
            <person name="Kalhor M.S."/>
            <person name="Jansen J."/>
            <person name="Van den Hoogen J."/>
            <person name="Gungor B."/>
            <person name="Hartog M."/>
            <person name="Hontelez J."/>
            <person name="Verver J."/>
            <person name="Yang W.-C."/>
            <person name="Schijlen E."/>
            <person name="Repin R."/>
            <person name="Schilthuizen M."/>
            <person name="Schranz E."/>
            <person name="Heidstra R."/>
            <person name="Miyata K."/>
            <person name="Fedorova E."/>
            <person name="Kohlen W."/>
            <person name="Bisseling T."/>
            <person name="Smit S."/>
            <person name="Geurts R."/>
        </authorList>
    </citation>
    <scope>NUCLEOTIDE SEQUENCE [LARGE SCALE GENOMIC DNA]</scope>
    <source>
        <strain evidence="10">cv. RG33-2</strain>
    </source>
</reference>
<dbReference type="GO" id="GO:0006099">
    <property type="term" value="P:tricarboxylic acid cycle"/>
    <property type="evidence" value="ECO:0007669"/>
    <property type="project" value="UniProtKB-UniRule"/>
</dbReference>
<dbReference type="PROSITE" id="PS00399">
    <property type="entry name" value="SUCCINYL_COA_LIG_2"/>
    <property type="match status" value="1"/>
</dbReference>
<dbReference type="InterPro" id="IPR017440">
    <property type="entry name" value="Cit_synth/succinyl-CoA_lig_AS"/>
</dbReference>
<protein>
    <recommendedName>
        <fullName evidence="6">Succinate--CoA ligase [ADP-forming] subunit alpha, mitochondrial</fullName>
        <ecNumber evidence="6">6.2.1.5</ecNumber>
    </recommendedName>
    <alternativeName>
        <fullName evidence="6">Succinyl-CoA synthetase subunit alpha</fullName>
        <shortName evidence="6">SCS-alpha</shortName>
    </alternativeName>
</protein>
<dbReference type="InterPro" id="IPR005810">
    <property type="entry name" value="CoA_lig_alpha"/>
</dbReference>
<evidence type="ECO:0000313" key="10">
    <source>
        <dbReference type="Proteomes" id="UP000237000"/>
    </source>
</evidence>
<evidence type="ECO:0000256" key="5">
    <source>
        <dbReference type="ARBA" id="ARBA00022741"/>
    </source>
</evidence>
<dbReference type="FunFam" id="3.40.50.720:FF:000002">
    <property type="entry name" value="Succinate--CoA ligase [ADP-forming] subunit alpha"/>
    <property type="match status" value="1"/>
</dbReference>
<dbReference type="HAMAP" id="MF_01988">
    <property type="entry name" value="Succ_CoA_alpha"/>
    <property type="match status" value="1"/>
</dbReference>
<dbReference type="Pfam" id="PF02629">
    <property type="entry name" value="CoA_binding"/>
    <property type="match status" value="1"/>
</dbReference>
<feature type="active site" description="Tele-phosphohistidine intermediate" evidence="6">
    <location>
        <position position="388"/>
    </location>
</feature>
<feature type="binding site" evidence="6">
    <location>
        <position position="85"/>
    </location>
    <ligand>
        <name>CoA</name>
        <dbReference type="ChEBI" id="CHEBI:57287"/>
    </ligand>
</feature>
<feature type="binding site" evidence="6">
    <location>
        <begin position="138"/>
        <end position="140"/>
    </location>
    <ligand>
        <name>CoA</name>
        <dbReference type="ChEBI" id="CHEBI:57287"/>
    </ligand>
</feature>
<dbReference type="GO" id="GO:0004775">
    <property type="term" value="F:succinate-CoA ligase (ADP-forming) activity"/>
    <property type="evidence" value="ECO:0007669"/>
    <property type="project" value="UniProtKB-UniRule"/>
</dbReference>
<dbReference type="EMBL" id="JXTC01000297">
    <property type="protein sequence ID" value="PON68266.1"/>
    <property type="molecule type" value="Genomic_DNA"/>
</dbReference>
<comment type="subunit">
    <text evidence="2">Heterooctamer of 4 alpha and 4 beta chains.</text>
</comment>
<dbReference type="GO" id="GO:0004776">
    <property type="term" value="F:succinate-CoA ligase (GDP-forming) activity"/>
    <property type="evidence" value="ECO:0007669"/>
    <property type="project" value="TreeGrafter"/>
</dbReference>
<keyword evidence="5 6" id="KW-0547">Nucleotide-binding</keyword>
<proteinExistence type="inferred from homology"/>
<dbReference type="Proteomes" id="UP000237000">
    <property type="component" value="Unassembled WGS sequence"/>
</dbReference>
<comment type="caution">
    <text evidence="9">The sequence shown here is derived from an EMBL/GenBank/DDBJ whole genome shotgun (WGS) entry which is preliminary data.</text>
</comment>
<evidence type="ECO:0000256" key="1">
    <source>
        <dbReference type="ARBA" id="ARBA00005064"/>
    </source>
</evidence>
<evidence type="ECO:0000256" key="3">
    <source>
        <dbReference type="ARBA" id="ARBA00022532"/>
    </source>
</evidence>
<gene>
    <name evidence="9" type="ORF">TorRG33x02_262480</name>
</gene>
<sequence>MGRQAVAKLIGSIASRRPSPSSSSSSLFGQCRRHYAAAPPPPPAVFVDKNTRVICQGITGKNGTFHTEQAIEYGTKMVGGVTPKKGGTEHLGLPVFNNVAEAKAETKANASVIYVPPPFAAAAILEALEAELDLVVCITEGIPQHDMVRVKAALNRQSKTRLIGPNCPGIIKPGECKIGIMPGYIHKPGRIGIVSRSGTLTYEAVFQTTAVGLGQSTCVGIGGDPFNGTNFVDCIEKFLVDPQTEGIILIGEIGGTAEEDAAALIKALSEDILSFLLLLPGELDASGSGKREIGQANPHNPKPLPPIPLQILYPPLSFKLSTKANPFCFAASAATNASSLFVNGIYGLSFFYVESNEELCCSFESGTEKPVVAFIAGLTAPPGRRMGHAGAIVSGGKGTAQGKIETLREAGVTVVESPAKIGAAMLDVFKQRGLVT</sequence>
<dbReference type="InterPro" id="IPR003781">
    <property type="entry name" value="CoA-bd"/>
</dbReference>
<dbReference type="UniPathway" id="UPA00223">
    <property type="reaction ID" value="UER00999"/>
</dbReference>
<dbReference type="InterPro" id="IPR005811">
    <property type="entry name" value="SUCC_ACL_C"/>
</dbReference>
<dbReference type="InterPro" id="IPR036291">
    <property type="entry name" value="NAD(P)-bd_dom_sf"/>
</dbReference>
<keyword evidence="4 6" id="KW-0436">Ligase</keyword>
<comment type="subcellular location">
    <subcellularLocation>
        <location evidence="6">Mitochondrion</location>
    </subcellularLocation>
</comment>
<keyword evidence="10" id="KW-1185">Reference proteome</keyword>
<dbReference type="GO" id="GO:0000166">
    <property type="term" value="F:nucleotide binding"/>
    <property type="evidence" value="ECO:0007669"/>
    <property type="project" value="UniProtKB-KW"/>
</dbReference>
<evidence type="ECO:0000256" key="4">
    <source>
        <dbReference type="ARBA" id="ARBA00022598"/>
    </source>
</evidence>
<evidence type="ECO:0000313" key="9">
    <source>
        <dbReference type="EMBL" id="PON68266.1"/>
    </source>
</evidence>
<dbReference type="PROSITE" id="PS01216">
    <property type="entry name" value="SUCCINYL_COA_LIG_1"/>
    <property type="match status" value="1"/>
</dbReference>
<organism evidence="9 10">
    <name type="scientific">Trema orientale</name>
    <name type="common">Charcoal tree</name>
    <name type="synonym">Celtis orientalis</name>
    <dbReference type="NCBI Taxonomy" id="63057"/>
    <lineage>
        <taxon>Eukaryota</taxon>
        <taxon>Viridiplantae</taxon>
        <taxon>Streptophyta</taxon>
        <taxon>Embryophyta</taxon>
        <taxon>Tracheophyta</taxon>
        <taxon>Spermatophyta</taxon>
        <taxon>Magnoliopsida</taxon>
        <taxon>eudicotyledons</taxon>
        <taxon>Gunneridae</taxon>
        <taxon>Pentapetalae</taxon>
        <taxon>rosids</taxon>
        <taxon>fabids</taxon>
        <taxon>Rosales</taxon>
        <taxon>Cannabaceae</taxon>
        <taxon>Trema</taxon>
    </lineage>
</organism>
<evidence type="ECO:0000259" key="8">
    <source>
        <dbReference type="SMART" id="SM00881"/>
    </source>
</evidence>
<comment type="similarity">
    <text evidence="6 7">Belongs to the succinate/malate CoA ligase alpha subunit family.</text>
</comment>
<dbReference type="GO" id="GO:0009361">
    <property type="term" value="C:succinate-CoA ligase complex (ADP-forming)"/>
    <property type="evidence" value="ECO:0007669"/>
    <property type="project" value="TreeGrafter"/>
</dbReference>
<dbReference type="OrthoDB" id="1664372at2759"/>
<feature type="binding site" evidence="6">
    <location>
        <begin position="59"/>
        <end position="62"/>
    </location>
    <ligand>
        <name>CoA</name>
        <dbReference type="ChEBI" id="CHEBI:57287"/>
    </ligand>
</feature>
<comment type="catalytic activity">
    <reaction evidence="6">
        <text>succinate + ATP + CoA = succinyl-CoA + ADP + phosphate</text>
        <dbReference type="Rhea" id="RHEA:17661"/>
        <dbReference type="ChEBI" id="CHEBI:30031"/>
        <dbReference type="ChEBI" id="CHEBI:30616"/>
        <dbReference type="ChEBI" id="CHEBI:43474"/>
        <dbReference type="ChEBI" id="CHEBI:57287"/>
        <dbReference type="ChEBI" id="CHEBI:57292"/>
        <dbReference type="ChEBI" id="CHEBI:456216"/>
        <dbReference type="EC" id="6.2.1.5"/>
    </reaction>
</comment>
<keyword evidence="6" id="KW-0496">Mitochondrion</keyword>
<name>A0A2P5D4R9_TREOI</name>
<dbReference type="SMART" id="SM00881">
    <property type="entry name" value="CoA_binding"/>
    <property type="match status" value="1"/>
</dbReference>
<dbReference type="InterPro" id="IPR016102">
    <property type="entry name" value="Succinyl-CoA_synth-like"/>
</dbReference>
<evidence type="ECO:0000256" key="2">
    <source>
        <dbReference type="ARBA" id="ARBA00011412"/>
    </source>
</evidence>
<dbReference type="NCBIfam" id="TIGR01019">
    <property type="entry name" value="sucCoAalpha"/>
    <property type="match status" value="1"/>
</dbReference>
<dbReference type="PANTHER" id="PTHR11117:SF2">
    <property type="entry name" value="SUCCINATE--COA LIGASE [ADP_GDP-FORMING] SUBUNIT ALPHA, MITOCHONDRIAL"/>
    <property type="match status" value="1"/>
</dbReference>
<dbReference type="GO" id="GO:0005739">
    <property type="term" value="C:mitochondrion"/>
    <property type="evidence" value="ECO:0007669"/>
    <property type="project" value="UniProtKB-SubCell"/>
</dbReference>
<feature type="binding site" evidence="6">
    <location>
        <position position="202"/>
    </location>
    <ligand>
        <name>substrate</name>
        <note>ligand shared with subunit beta</note>
    </ligand>
</feature>
<dbReference type="SUPFAM" id="SSF52210">
    <property type="entry name" value="Succinyl-CoA synthetase domains"/>
    <property type="match status" value="2"/>
</dbReference>
<dbReference type="PANTHER" id="PTHR11117">
    <property type="entry name" value="SUCCINYL-COA LIGASE SUBUNIT ALPHA"/>
    <property type="match status" value="1"/>
</dbReference>
<dbReference type="AlphaFoldDB" id="A0A2P5D4R9"/>
<dbReference type="STRING" id="63057.A0A2P5D4R9"/>
<feature type="domain" description="CoA-binding" evidence="8">
    <location>
        <begin position="46"/>
        <end position="142"/>
    </location>
</feature>
<dbReference type="Gene3D" id="3.40.50.720">
    <property type="entry name" value="NAD(P)-binding Rossmann-like Domain"/>
    <property type="match status" value="1"/>
</dbReference>
<dbReference type="InterPro" id="IPR033847">
    <property type="entry name" value="Citrt_syn/SCS-alpha_CS"/>
</dbReference>
<keyword evidence="3 6" id="KW-0816">Tricarboxylic acid cycle</keyword>
<dbReference type="InParanoid" id="A0A2P5D4R9"/>
<accession>A0A2P5D4R9</accession>